<gene>
    <name evidence="1" type="ORF">I2H38_19615</name>
</gene>
<protein>
    <submittedName>
        <fullName evidence="1">Uncharacterized protein</fullName>
    </submittedName>
</protein>
<sequence length="166" mass="18824">MTFDRAATLTAHPAPEWQLSAALRGPSAVDLQAEAVGTAHRFLVPATETATWEPGDYWFSIRATRADGTVAEVEAGQMTIKPDLAAMESGHDGRDHVRRVLDAIEAVIERRATIDQERYTINNRELWRTPIPDLLVLRDRYRSELRRMNQARKGGLFDQAVRVRFR</sequence>
<dbReference type="Proteomes" id="UP000599312">
    <property type="component" value="Unassembled WGS sequence"/>
</dbReference>
<reference evidence="1" key="1">
    <citation type="submission" date="2020-11" db="EMBL/GenBank/DDBJ databases">
        <authorList>
            <person name="Kim M.K."/>
        </authorList>
    </citation>
    <scope>NUCLEOTIDE SEQUENCE</scope>
    <source>
        <strain evidence="1">BT350</strain>
    </source>
</reference>
<organism evidence="1 2">
    <name type="scientific">Microvirga alba</name>
    <dbReference type="NCBI Taxonomy" id="2791025"/>
    <lineage>
        <taxon>Bacteria</taxon>
        <taxon>Pseudomonadati</taxon>
        <taxon>Pseudomonadota</taxon>
        <taxon>Alphaproteobacteria</taxon>
        <taxon>Hyphomicrobiales</taxon>
        <taxon>Methylobacteriaceae</taxon>
        <taxon>Microvirga</taxon>
    </lineage>
</organism>
<name>A0A931BVP2_9HYPH</name>
<comment type="caution">
    <text evidence="1">The sequence shown here is derived from an EMBL/GenBank/DDBJ whole genome shotgun (WGS) entry which is preliminary data.</text>
</comment>
<proteinExistence type="predicted"/>
<dbReference type="AlphaFoldDB" id="A0A931BVP2"/>
<dbReference type="EMBL" id="JADQDO010000016">
    <property type="protein sequence ID" value="MBF9235574.1"/>
    <property type="molecule type" value="Genomic_DNA"/>
</dbReference>
<evidence type="ECO:0000313" key="1">
    <source>
        <dbReference type="EMBL" id="MBF9235574.1"/>
    </source>
</evidence>
<evidence type="ECO:0000313" key="2">
    <source>
        <dbReference type="Proteomes" id="UP000599312"/>
    </source>
</evidence>
<accession>A0A931BVP2</accession>
<keyword evidence="2" id="KW-1185">Reference proteome</keyword>